<keyword evidence="1" id="KW-1133">Transmembrane helix</keyword>
<name>A0A644YLQ8_9ZZZZ</name>
<reference evidence="2" key="1">
    <citation type="submission" date="2019-08" db="EMBL/GenBank/DDBJ databases">
        <authorList>
            <person name="Kucharzyk K."/>
            <person name="Murdoch R.W."/>
            <person name="Higgins S."/>
            <person name="Loffler F."/>
        </authorList>
    </citation>
    <scope>NUCLEOTIDE SEQUENCE</scope>
</reference>
<evidence type="ECO:0000256" key="1">
    <source>
        <dbReference type="SAM" id="Phobius"/>
    </source>
</evidence>
<gene>
    <name evidence="2" type="ORF">SDC9_76102</name>
</gene>
<dbReference type="EMBL" id="VSSQ01005545">
    <property type="protein sequence ID" value="MPM29562.1"/>
    <property type="molecule type" value="Genomic_DNA"/>
</dbReference>
<accession>A0A644YLQ8</accession>
<proteinExistence type="predicted"/>
<sequence length="140" mass="15098">MNDQPLKPIKKHGSFSPVLIELAIVILFFALSTGIVVQLIAAASRISNESAFHSQALLAMETVAEETKAAPEGDGTFDECGVRTFETAVSDEITVQGIVTRDDSPENGTLYTIDLSVISTDGTVYTLTAEQYRSDWEATP</sequence>
<feature type="transmembrane region" description="Helical" evidence="1">
    <location>
        <begin position="20"/>
        <end position="43"/>
    </location>
</feature>
<dbReference type="AlphaFoldDB" id="A0A644YLQ8"/>
<keyword evidence="1" id="KW-0812">Transmembrane</keyword>
<comment type="caution">
    <text evidence="2">The sequence shown here is derived from an EMBL/GenBank/DDBJ whole genome shotgun (WGS) entry which is preliminary data.</text>
</comment>
<organism evidence="2">
    <name type="scientific">bioreactor metagenome</name>
    <dbReference type="NCBI Taxonomy" id="1076179"/>
    <lineage>
        <taxon>unclassified sequences</taxon>
        <taxon>metagenomes</taxon>
        <taxon>ecological metagenomes</taxon>
    </lineage>
</organism>
<evidence type="ECO:0008006" key="3">
    <source>
        <dbReference type="Google" id="ProtNLM"/>
    </source>
</evidence>
<evidence type="ECO:0000313" key="2">
    <source>
        <dbReference type="EMBL" id="MPM29562.1"/>
    </source>
</evidence>
<protein>
    <recommendedName>
        <fullName evidence="3">Type II secretion system protein</fullName>
    </recommendedName>
</protein>
<keyword evidence="1" id="KW-0472">Membrane</keyword>